<dbReference type="Gene3D" id="1.10.1740.10">
    <property type="match status" value="1"/>
</dbReference>
<evidence type="ECO:0000313" key="8">
    <source>
        <dbReference type="Proteomes" id="UP000613030"/>
    </source>
</evidence>
<dbReference type="Proteomes" id="UP000613030">
    <property type="component" value="Unassembled WGS sequence"/>
</dbReference>
<name>A0ABS1KRW9_9BACT</name>
<comment type="similarity">
    <text evidence="1">Belongs to the sigma-70 factor family. ECF subfamily.</text>
</comment>
<evidence type="ECO:0000256" key="2">
    <source>
        <dbReference type="ARBA" id="ARBA00023015"/>
    </source>
</evidence>
<keyword evidence="4" id="KW-0804">Transcription</keyword>
<proteinExistence type="inferred from homology"/>
<comment type="caution">
    <text evidence="7">The sequence shown here is derived from an EMBL/GenBank/DDBJ whole genome shotgun (WGS) entry which is preliminary data.</text>
</comment>
<dbReference type="InterPro" id="IPR007627">
    <property type="entry name" value="RNA_pol_sigma70_r2"/>
</dbReference>
<gene>
    <name evidence="7" type="ORF">JI741_12575</name>
</gene>
<evidence type="ECO:0000256" key="4">
    <source>
        <dbReference type="ARBA" id="ARBA00023163"/>
    </source>
</evidence>
<keyword evidence="8" id="KW-1185">Reference proteome</keyword>
<organism evidence="7 8">
    <name type="scientific">Chryseolinea lacunae</name>
    <dbReference type="NCBI Taxonomy" id="2801331"/>
    <lineage>
        <taxon>Bacteria</taxon>
        <taxon>Pseudomonadati</taxon>
        <taxon>Bacteroidota</taxon>
        <taxon>Cytophagia</taxon>
        <taxon>Cytophagales</taxon>
        <taxon>Fulvivirgaceae</taxon>
        <taxon>Chryseolinea</taxon>
    </lineage>
</organism>
<dbReference type="PANTHER" id="PTHR43133:SF45">
    <property type="entry name" value="RNA POLYMERASE ECF-TYPE SIGMA FACTOR"/>
    <property type="match status" value="1"/>
</dbReference>
<feature type="domain" description="RNA polymerase sigma factor 70 region 4 type 2" evidence="6">
    <location>
        <begin position="109"/>
        <end position="159"/>
    </location>
</feature>
<dbReference type="InterPro" id="IPR013249">
    <property type="entry name" value="RNA_pol_sigma70_r4_t2"/>
</dbReference>
<dbReference type="NCBIfam" id="TIGR02937">
    <property type="entry name" value="sigma70-ECF"/>
    <property type="match status" value="1"/>
</dbReference>
<feature type="domain" description="RNA polymerase sigma-70 region 2" evidence="5">
    <location>
        <begin position="13"/>
        <end position="81"/>
    </location>
</feature>
<keyword evidence="2" id="KW-0805">Transcription regulation</keyword>
<dbReference type="SUPFAM" id="SSF88659">
    <property type="entry name" value="Sigma3 and sigma4 domains of RNA polymerase sigma factors"/>
    <property type="match status" value="1"/>
</dbReference>
<dbReference type="InterPro" id="IPR039425">
    <property type="entry name" value="RNA_pol_sigma-70-like"/>
</dbReference>
<dbReference type="InterPro" id="IPR036388">
    <property type="entry name" value="WH-like_DNA-bd_sf"/>
</dbReference>
<dbReference type="EMBL" id="JAERRB010000003">
    <property type="protein sequence ID" value="MBL0742058.1"/>
    <property type="molecule type" value="Genomic_DNA"/>
</dbReference>
<evidence type="ECO:0000256" key="3">
    <source>
        <dbReference type="ARBA" id="ARBA00023082"/>
    </source>
</evidence>
<evidence type="ECO:0000259" key="6">
    <source>
        <dbReference type="Pfam" id="PF08281"/>
    </source>
</evidence>
<keyword evidence="3" id="KW-0731">Sigma factor</keyword>
<dbReference type="Gene3D" id="1.10.10.10">
    <property type="entry name" value="Winged helix-like DNA-binding domain superfamily/Winged helix DNA-binding domain"/>
    <property type="match status" value="1"/>
</dbReference>
<evidence type="ECO:0000259" key="5">
    <source>
        <dbReference type="Pfam" id="PF04542"/>
    </source>
</evidence>
<dbReference type="RefSeq" id="WP_202009831.1">
    <property type="nucleotide sequence ID" value="NZ_JAERRB010000003.1"/>
</dbReference>
<dbReference type="CDD" id="cd06171">
    <property type="entry name" value="Sigma70_r4"/>
    <property type="match status" value="1"/>
</dbReference>
<dbReference type="InterPro" id="IPR014284">
    <property type="entry name" value="RNA_pol_sigma-70_dom"/>
</dbReference>
<dbReference type="Pfam" id="PF04542">
    <property type="entry name" value="Sigma70_r2"/>
    <property type="match status" value="1"/>
</dbReference>
<evidence type="ECO:0000313" key="7">
    <source>
        <dbReference type="EMBL" id="MBL0742058.1"/>
    </source>
</evidence>
<dbReference type="InterPro" id="IPR013325">
    <property type="entry name" value="RNA_pol_sigma_r2"/>
</dbReference>
<evidence type="ECO:0000256" key="1">
    <source>
        <dbReference type="ARBA" id="ARBA00010641"/>
    </source>
</evidence>
<dbReference type="SUPFAM" id="SSF88946">
    <property type="entry name" value="Sigma2 domain of RNA polymerase sigma factors"/>
    <property type="match status" value="1"/>
</dbReference>
<dbReference type="PANTHER" id="PTHR43133">
    <property type="entry name" value="RNA POLYMERASE ECF-TYPE SIGMA FACTO"/>
    <property type="match status" value="1"/>
</dbReference>
<reference evidence="7 8" key="1">
    <citation type="submission" date="2021-01" db="EMBL/GenBank/DDBJ databases">
        <title>Chryseolinea sp. Jin1 Genome sequencing and assembly.</title>
        <authorList>
            <person name="Kim I."/>
        </authorList>
    </citation>
    <scope>NUCLEOTIDE SEQUENCE [LARGE SCALE GENOMIC DNA]</scope>
    <source>
        <strain evidence="7 8">Jin1</strain>
    </source>
</reference>
<accession>A0ABS1KRW9</accession>
<dbReference type="Pfam" id="PF08281">
    <property type="entry name" value="Sigma70_r4_2"/>
    <property type="match status" value="1"/>
</dbReference>
<dbReference type="InterPro" id="IPR013324">
    <property type="entry name" value="RNA_pol_sigma_r3/r4-like"/>
</dbReference>
<sequence>MNNPQYQEFLKDVNAHINIVHKVCRVYCPGHLEAEREDVFQEIMFQLWRSYPHFKGQSKFSTWMYKVALNTAITYVKKSARNPATEKLRPTHDFAETTGPNPEDEKLSLLYEAIDSLSPLDKAIILLYLEDNSYQEIAMIIGLTKTNVSVRLVRIKKALEERLRYTD</sequence>
<protein>
    <submittedName>
        <fullName evidence="7">Sigma-70 family RNA polymerase sigma factor</fullName>
    </submittedName>
</protein>